<dbReference type="InterPro" id="IPR014543">
    <property type="entry name" value="UCP028291"/>
</dbReference>
<gene>
    <name evidence="1" type="ORF">PhaeoP88_04545</name>
</gene>
<dbReference type="AlphaFoldDB" id="A0A2I7IRM6"/>
<dbReference type="GeneID" id="57290688"/>
<reference evidence="1 2" key="2">
    <citation type="journal article" date="2017" name="Genome Biol. Evol.">
        <title>Trajectories and Drivers of Genome Evolution in Surface-Associated Marine Phaeobacter.</title>
        <authorList>
            <person name="Freese H.M."/>
            <person name="Sikorski J."/>
            <person name="Bunk B."/>
            <person name="Scheuner C."/>
            <person name="Meier-Kolthoff J.P."/>
            <person name="Sproer C."/>
            <person name="Gram L."/>
            <person name="Overmann J."/>
        </authorList>
    </citation>
    <scope>NUCLEOTIDE SEQUENCE [LARGE SCALE GENOMIC DNA]</scope>
    <source>
        <strain evidence="1 2">P88</strain>
        <plasmid evidence="2">pp88_f</plasmid>
    </source>
</reference>
<dbReference type="RefSeq" id="WP_014876577.1">
    <property type="nucleotide sequence ID" value="NZ_BSKP01000003.1"/>
</dbReference>
<keyword evidence="1" id="KW-0614">Plasmid</keyword>
<proteinExistence type="predicted"/>
<sequence length="99" mass="10945">MLTDTGHFDTPNASKYLQQLCKHFAHKVAVTHDDTKGTVALGMGPATLTAEDQHLRAEVTAPTAEELDHARQIIDNHLKRFAFREEFEAMTWASATAPA</sequence>
<geneLocation type="plasmid" evidence="2">
    <name>pp88_f</name>
</geneLocation>
<dbReference type="Proteomes" id="UP000236447">
    <property type="component" value="Plasmid pP88_f"/>
</dbReference>
<reference evidence="1 2" key="1">
    <citation type="journal article" date="2017" name="Front. Microbiol.">
        <title>Phaeobacter piscinae sp. nov., a species of the Roseobacter group and potential aquaculture probiont.</title>
        <authorList>
            <person name="Sonnenschein E.C."/>
            <person name="Phippen C.B.W."/>
            <person name="Nielsen K.F."/>
            <person name="Mateiu R.V."/>
            <person name="Melchiorsen J."/>
            <person name="Gram L."/>
            <person name="Overmann J."/>
            <person name="Freese H.M."/>
        </authorList>
    </citation>
    <scope>NUCLEOTIDE SEQUENCE [LARGE SCALE GENOMIC DNA]</scope>
    <source>
        <strain evidence="1 2">P88</strain>
        <plasmid evidence="2">pp88_f</plasmid>
    </source>
</reference>
<dbReference type="OMA" id="KLCKHYA"/>
<name>A0A2I7IRM6_9RHOB</name>
<evidence type="ECO:0000313" key="1">
    <source>
        <dbReference type="EMBL" id="AUR01857.1"/>
    </source>
</evidence>
<organism evidence="1 2">
    <name type="scientific">Phaeobacter inhibens</name>
    <dbReference type="NCBI Taxonomy" id="221822"/>
    <lineage>
        <taxon>Bacteria</taxon>
        <taxon>Pseudomonadati</taxon>
        <taxon>Pseudomonadota</taxon>
        <taxon>Alphaproteobacteria</taxon>
        <taxon>Rhodobacterales</taxon>
        <taxon>Roseobacteraceae</taxon>
        <taxon>Phaeobacter</taxon>
    </lineage>
</organism>
<dbReference type="PIRSF" id="PIRSF028291">
    <property type="entry name" value="UCP028291"/>
    <property type="match status" value="1"/>
</dbReference>
<accession>A0A2I7IRM6</accession>
<dbReference type="EMBL" id="CP010731">
    <property type="protein sequence ID" value="AUR01857.1"/>
    <property type="molecule type" value="Genomic_DNA"/>
</dbReference>
<dbReference type="Pfam" id="PF09981">
    <property type="entry name" value="DUF2218"/>
    <property type="match status" value="1"/>
</dbReference>
<dbReference type="Gene3D" id="3.30.310.50">
    <property type="entry name" value="Alpha-D-phosphohexomutase, C-terminal domain"/>
    <property type="match status" value="1"/>
</dbReference>
<protein>
    <submittedName>
        <fullName evidence="1">Uncharacterized protein</fullName>
    </submittedName>
</protein>
<evidence type="ECO:0000313" key="2">
    <source>
        <dbReference type="Proteomes" id="UP000236447"/>
    </source>
</evidence>